<evidence type="ECO:0000313" key="11">
    <source>
        <dbReference type="EMBL" id="KAF9440421.1"/>
    </source>
</evidence>
<dbReference type="GO" id="GO:0005634">
    <property type="term" value="C:nucleus"/>
    <property type="evidence" value="ECO:0007669"/>
    <property type="project" value="InterPro"/>
</dbReference>
<keyword evidence="3" id="KW-0158">Chromosome</keyword>
<name>A0A9P6BUN9_9AGAR</name>
<gene>
    <name evidence="11" type="ORF">P691DRAFT_767790</name>
</gene>
<keyword evidence="12" id="KW-1185">Reference proteome</keyword>
<comment type="caution">
    <text evidence="11">The sequence shown here is derived from an EMBL/GenBank/DDBJ whole genome shotgun (WGS) entry which is preliminary data.</text>
</comment>
<dbReference type="GO" id="GO:0051382">
    <property type="term" value="P:kinetochore assembly"/>
    <property type="evidence" value="ECO:0007669"/>
    <property type="project" value="TreeGrafter"/>
</dbReference>
<evidence type="ECO:0000256" key="1">
    <source>
        <dbReference type="ARBA" id="ARBA00004629"/>
    </source>
</evidence>
<feature type="transmembrane region" description="Helical" evidence="10">
    <location>
        <begin position="319"/>
        <end position="339"/>
    </location>
</feature>
<feature type="transmembrane region" description="Helical" evidence="10">
    <location>
        <begin position="217"/>
        <end position="235"/>
    </location>
</feature>
<dbReference type="GO" id="GO:0051301">
    <property type="term" value="P:cell division"/>
    <property type="evidence" value="ECO:0007669"/>
    <property type="project" value="UniProtKB-KW"/>
</dbReference>
<dbReference type="OrthoDB" id="1884855at2759"/>
<feature type="transmembrane region" description="Helical" evidence="10">
    <location>
        <begin position="285"/>
        <end position="307"/>
    </location>
</feature>
<evidence type="ECO:0000313" key="12">
    <source>
        <dbReference type="Proteomes" id="UP000807342"/>
    </source>
</evidence>
<keyword evidence="10" id="KW-0472">Membrane</keyword>
<evidence type="ECO:0000256" key="8">
    <source>
        <dbReference type="ARBA" id="ARBA00023306"/>
    </source>
</evidence>
<dbReference type="GO" id="GO:0000444">
    <property type="term" value="C:MIS12/MIND type complex"/>
    <property type="evidence" value="ECO:0007669"/>
    <property type="project" value="TreeGrafter"/>
</dbReference>
<dbReference type="AlphaFoldDB" id="A0A9P6BUN9"/>
<sequence>MEEFLQKWTDQRAEKLGGDWDGTQEVEQGLVAFQTLLEYHTDIAFDFFEAWSMRNIFAIPPDLPIVLPHQENLDLTAMAECEQGLTDEIEQLRRKIDVQRKLRRVLNPQLSVLQHPSLDTLATLPHKFDTMYDTCSSVEPLDAATISTLTQVELSEPGKRSWESTKSGYLKWATERLLAKAKEGEGGSGEVTNLVDRMEQVGRAERLRKAIEVTENTVVALTELICCLVEFFFILRMWRFAERKQWAILAFIPYFGAVVFNLVYLRGMFEHPCFPDTLVNFIWLYLSYAFKVLSDGVIAGTMIWLLYHRSRGTRERGKTIRVIRNLMYWSFSTGLILWWGSKFPSFNPR</sequence>
<dbReference type="PANTHER" id="PTHR14527:SF2">
    <property type="entry name" value="PROTEIN MIS12 HOMOLOG"/>
    <property type="match status" value="1"/>
</dbReference>
<evidence type="ECO:0000256" key="10">
    <source>
        <dbReference type="SAM" id="Phobius"/>
    </source>
</evidence>
<dbReference type="PANTHER" id="PTHR14527">
    <property type="entry name" value="PROTEIN MIS12 HOMOLOG"/>
    <property type="match status" value="1"/>
</dbReference>
<evidence type="ECO:0000256" key="3">
    <source>
        <dbReference type="ARBA" id="ARBA00022454"/>
    </source>
</evidence>
<keyword evidence="6" id="KW-0995">Kinetochore</keyword>
<keyword evidence="7" id="KW-0175">Coiled coil</keyword>
<keyword evidence="5" id="KW-0498">Mitosis</keyword>
<dbReference type="Pfam" id="PF05859">
    <property type="entry name" value="Mis12"/>
    <property type="match status" value="1"/>
</dbReference>
<evidence type="ECO:0000256" key="2">
    <source>
        <dbReference type="ARBA" id="ARBA00008643"/>
    </source>
</evidence>
<keyword evidence="9" id="KW-0137">Centromere</keyword>
<feature type="transmembrane region" description="Helical" evidence="10">
    <location>
        <begin position="247"/>
        <end position="265"/>
    </location>
</feature>
<dbReference type="InterPro" id="IPR008685">
    <property type="entry name" value="Centromere_Mis12"/>
</dbReference>
<keyword evidence="4" id="KW-0132">Cell division</keyword>
<evidence type="ECO:0000256" key="9">
    <source>
        <dbReference type="ARBA" id="ARBA00023328"/>
    </source>
</evidence>
<evidence type="ECO:0000256" key="6">
    <source>
        <dbReference type="ARBA" id="ARBA00022838"/>
    </source>
</evidence>
<keyword evidence="8" id="KW-0131">Cell cycle</keyword>
<reference evidence="11" key="1">
    <citation type="submission" date="2020-11" db="EMBL/GenBank/DDBJ databases">
        <authorList>
            <consortium name="DOE Joint Genome Institute"/>
            <person name="Ahrendt S."/>
            <person name="Riley R."/>
            <person name="Andreopoulos W."/>
            <person name="Labutti K."/>
            <person name="Pangilinan J."/>
            <person name="Ruiz-Duenas F.J."/>
            <person name="Barrasa J.M."/>
            <person name="Sanchez-Garcia M."/>
            <person name="Camarero S."/>
            <person name="Miyauchi S."/>
            <person name="Serrano A."/>
            <person name="Linde D."/>
            <person name="Babiker R."/>
            <person name="Drula E."/>
            <person name="Ayuso-Fernandez I."/>
            <person name="Pacheco R."/>
            <person name="Padilla G."/>
            <person name="Ferreira P."/>
            <person name="Barriuso J."/>
            <person name="Kellner H."/>
            <person name="Castanera R."/>
            <person name="Alfaro M."/>
            <person name="Ramirez L."/>
            <person name="Pisabarro A.G."/>
            <person name="Kuo A."/>
            <person name="Tritt A."/>
            <person name="Lipzen A."/>
            <person name="He G."/>
            <person name="Yan M."/>
            <person name="Ng V."/>
            <person name="Cullen D."/>
            <person name="Martin F."/>
            <person name="Rosso M.-N."/>
            <person name="Henrissat B."/>
            <person name="Hibbett D."/>
            <person name="Martinez A.T."/>
            <person name="Grigoriev I.V."/>
        </authorList>
    </citation>
    <scope>NUCLEOTIDE SEQUENCE</scope>
    <source>
        <strain evidence="11">MF-IS2</strain>
    </source>
</reference>
<protein>
    <submittedName>
        <fullName evidence="11">Uncharacterized protein</fullName>
    </submittedName>
</protein>
<comment type="similarity">
    <text evidence="2">Belongs to the mis12 family.</text>
</comment>
<keyword evidence="10" id="KW-0812">Transmembrane</keyword>
<keyword evidence="10" id="KW-1133">Transmembrane helix</keyword>
<dbReference type="Proteomes" id="UP000807342">
    <property type="component" value="Unassembled WGS sequence"/>
</dbReference>
<evidence type="ECO:0000256" key="5">
    <source>
        <dbReference type="ARBA" id="ARBA00022776"/>
    </source>
</evidence>
<proteinExistence type="inferred from homology"/>
<evidence type="ECO:0000256" key="4">
    <source>
        <dbReference type="ARBA" id="ARBA00022618"/>
    </source>
</evidence>
<accession>A0A9P6BUN9</accession>
<organism evidence="11 12">
    <name type="scientific">Macrolepiota fuliginosa MF-IS2</name>
    <dbReference type="NCBI Taxonomy" id="1400762"/>
    <lineage>
        <taxon>Eukaryota</taxon>
        <taxon>Fungi</taxon>
        <taxon>Dikarya</taxon>
        <taxon>Basidiomycota</taxon>
        <taxon>Agaricomycotina</taxon>
        <taxon>Agaricomycetes</taxon>
        <taxon>Agaricomycetidae</taxon>
        <taxon>Agaricales</taxon>
        <taxon>Agaricineae</taxon>
        <taxon>Agaricaceae</taxon>
        <taxon>Macrolepiota</taxon>
    </lineage>
</organism>
<comment type="subcellular location">
    <subcellularLocation>
        <location evidence="1">Chromosome</location>
        <location evidence="1">Centromere</location>
        <location evidence="1">Kinetochore</location>
    </subcellularLocation>
</comment>
<dbReference type="EMBL" id="MU152542">
    <property type="protein sequence ID" value="KAF9440421.1"/>
    <property type="molecule type" value="Genomic_DNA"/>
</dbReference>
<evidence type="ECO:0000256" key="7">
    <source>
        <dbReference type="ARBA" id="ARBA00023054"/>
    </source>
</evidence>
<dbReference type="GO" id="GO:0000070">
    <property type="term" value="P:mitotic sister chromatid segregation"/>
    <property type="evidence" value="ECO:0007669"/>
    <property type="project" value="TreeGrafter"/>
</dbReference>